<feature type="compositionally biased region" description="Polar residues" evidence="1">
    <location>
        <begin position="154"/>
        <end position="163"/>
    </location>
</feature>
<reference evidence="3" key="1">
    <citation type="journal article" date="2019" name="Int. J. Syst. Evol. Microbiol.">
        <title>The Global Catalogue of Microorganisms (GCM) 10K type strain sequencing project: providing services to taxonomists for standard genome sequencing and annotation.</title>
        <authorList>
            <consortium name="The Broad Institute Genomics Platform"/>
            <consortium name="The Broad Institute Genome Sequencing Center for Infectious Disease"/>
            <person name="Wu L."/>
            <person name="Ma J."/>
        </authorList>
    </citation>
    <scope>NUCLEOTIDE SEQUENCE [LARGE SCALE GENOMIC DNA]</scope>
    <source>
        <strain evidence="3">CCM 7526</strain>
    </source>
</reference>
<feature type="compositionally biased region" description="Basic residues" evidence="1">
    <location>
        <begin position="187"/>
        <end position="199"/>
    </location>
</feature>
<keyword evidence="3" id="KW-1185">Reference proteome</keyword>
<evidence type="ECO:0000313" key="3">
    <source>
        <dbReference type="Proteomes" id="UP001597183"/>
    </source>
</evidence>
<comment type="caution">
    <text evidence="2">The sequence shown here is derived from an EMBL/GenBank/DDBJ whole genome shotgun (WGS) entry which is preliminary data.</text>
</comment>
<evidence type="ECO:0000313" key="2">
    <source>
        <dbReference type="EMBL" id="MFD1365809.1"/>
    </source>
</evidence>
<proteinExistence type="predicted"/>
<dbReference type="Proteomes" id="UP001597183">
    <property type="component" value="Unassembled WGS sequence"/>
</dbReference>
<protein>
    <submittedName>
        <fullName evidence="2">DUF6082 family protein</fullName>
    </submittedName>
</protein>
<dbReference type="Pfam" id="PF19560">
    <property type="entry name" value="DUF6082"/>
    <property type="match status" value="1"/>
</dbReference>
<sequence length="199" mass="22718">MPLISTILSILGLFAVSVSLAYQSHQAKIAQMIGSRERHVELTQLMMQYPHLNFEKMDDAEGHNQGYRIGMSLWMAHWNMLWHIKKMDEKALRSVAADLFQRRPARDWWMVVGQAWSSKNSRRERRFIAIVTSECVRASTANPIFAAPIDEENSPISAPTETTPAPAVSSADRVAPARPVSRVDARRRTRRKRRPARGR</sequence>
<evidence type="ECO:0000256" key="1">
    <source>
        <dbReference type="SAM" id="MobiDB-lite"/>
    </source>
</evidence>
<accession>A0ABW4A5M7</accession>
<name>A0ABW4A5M7_9ACTN</name>
<feature type="region of interest" description="Disordered" evidence="1">
    <location>
        <begin position="149"/>
        <end position="199"/>
    </location>
</feature>
<organism evidence="2 3">
    <name type="scientific">Actinoplanes sichuanensis</name>
    <dbReference type="NCBI Taxonomy" id="512349"/>
    <lineage>
        <taxon>Bacteria</taxon>
        <taxon>Bacillati</taxon>
        <taxon>Actinomycetota</taxon>
        <taxon>Actinomycetes</taxon>
        <taxon>Micromonosporales</taxon>
        <taxon>Micromonosporaceae</taxon>
        <taxon>Actinoplanes</taxon>
    </lineage>
</organism>
<dbReference type="InterPro" id="IPR045728">
    <property type="entry name" value="DUF6082"/>
</dbReference>
<gene>
    <name evidence="2" type="ORF">ACFQ5G_10690</name>
</gene>
<dbReference type="RefSeq" id="WP_317792593.1">
    <property type="nucleotide sequence ID" value="NZ_AP028461.1"/>
</dbReference>
<dbReference type="EMBL" id="JBHTMK010000013">
    <property type="protein sequence ID" value="MFD1365809.1"/>
    <property type="molecule type" value="Genomic_DNA"/>
</dbReference>